<dbReference type="Proteomes" id="UP000276133">
    <property type="component" value="Unassembled WGS sequence"/>
</dbReference>
<dbReference type="EMBL" id="REGN01006322">
    <property type="protein sequence ID" value="RNA09997.1"/>
    <property type="molecule type" value="Genomic_DNA"/>
</dbReference>
<protein>
    <submittedName>
        <fullName evidence="1">Uncharacterized protein</fullName>
    </submittedName>
</protein>
<gene>
    <name evidence="1" type="ORF">BpHYR1_049897</name>
</gene>
<comment type="caution">
    <text evidence="1">The sequence shown here is derived from an EMBL/GenBank/DDBJ whole genome shotgun (WGS) entry which is preliminary data.</text>
</comment>
<reference evidence="1 2" key="1">
    <citation type="journal article" date="2018" name="Sci. Rep.">
        <title>Genomic signatures of local adaptation to the degree of environmental predictability in rotifers.</title>
        <authorList>
            <person name="Franch-Gras L."/>
            <person name="Hahn C."/>
            <person name="Garcia-Roger E.M."/>
            <person name="Carmona M.J."/>
            <person name="Serra M."/>
            <person name="Gomez A."/>
        </authorList>
    </citation>
    <scope>NUCLEOTIDE SEQUENCE [LARGE SCALE GENOMIC DNA]</scope>
    <source>
        <strain evidence="1">HYR1</strain>
    </source>
</reference>
<accession>A0A3M7QEY7</accession>
<proteinExistence type="predicted"/>
<evidence type="ECO:0000313" key="2">
    <source>
        <dbReference type="Proteomes" id="UP000276133"/>
    </source>
</evidence>
<dbReference type="AlphaFoldDB" id="A0A3M7QEY7"/>
<organism evidence="1 2">
    <name type="scientific">Brachionus plicatilis</name>
    <name type="common">Marine rotifer</name>
    <name type="synonym">Brachionus muelleri</name>
    <dbReference type="NCBI Taxonomy" id="10195"/>
    <lineage>
        <taxon>Eukaryota</taxon>
        <taxon>Metazoa</taxon>
        <taxon>Spiralia</taxon>
        <taxon>Gnathifera</taxon>
        <taxon>Rotifera</taxon>
        <taxon>Eurotatoria</taxon>
        <taxon>Monogononta</taxon>
        <taxon>Pseudotrocha</taxon>
        <taxon>Ploima</taxon>
        <taxon>Brachionidae</taxon>
        <taxon>Brachionus</taxon>
    </lineage>
</organism>
<name>A0A3M7QEY7_BRAPC</name>
<sequence length="112" mass="13373">MDNMRIFYLATSVKIQFFKTFILPYKKFPTRCQRGDGLVTSGYLFLRLVLYNFRFIGHHIDDEEQEIDDDIKPLAVDCSRTFSHFFTAFYNPKKRIFLSSLKLLRFNLCPKN</sequence>
<keyword evidence="2" id="KW-1185">Reference proteome</keyword>
<evidence type="ECO:0000313" key="1">
    <source>
        <dbReference type="EMBL" id="RNA09997.1"/>
    </source>
</evidence>